<keyword evidence="2" id="KW-0813">Transport</keyword>
<feature type="transmembrane region" description="Helical" evidence="7">
    <location>
        <begin position="94"/>
        <end position="114"/>
    </location>
</feature>
<dbReference type="PIRSF" id="PIRSF006060">
    <property type="entry name" value="AA_transporter"/>
    <property type="match status" value="1"/>
</dbReference>
<reference evidence="8" key="1">
    <citation type="journal article" date="2020" name="BMC Genomics">
        <title>Correction to: Identification and distribution of gene clusters required for synthesis of sphingolipid metabolism inhibitors in diverse species of the filamentous fungus Fusarium.</title>
        <authorList>
            <person name="Kim H.S."/>
            <person name="Lohmar J.M."/>
            <person name="Busman M."/>
            <person name="Brown D.W."/>
            <person name="Naumann T.A."/>
            <person name="Divon H.H."/>
            <person name="Lysoe E."/>
            <person name="Uhlig S."/>
            <person name="Proctor R.H."/>
        </authorList>
    </citation>
    <scope>NUCLEOTIDE SEQUENCE</scope>
    <source>
        <strain evidence="8">NRRL 20472</strain>
    </source>
</reference>
<dbReference type="Gene3D" id="1.20.1740.10">
    <property type="entry name" value="Amino acid/polyamine transporter I"/>
    <property type="match status" value="1"/>
</dbReference>
<feature type="compositionally biased region" description="Polar residues" evidence="6">
    <location>
        <begin position="1"/>
        <end position="11"/>
    </location>
</feature>
<dbReference type="GO" id="GO:0006865">
    <property type="term" value="P:amino acid transport"/>
    <property type="evidence" value="ECO:0007669"/>
    <property type="project" value="InterPro"/>
</dbReference>
<feature type="region of interest" description="Disordered" evidence="6">
    <location>
        <begin position="1"/>
        <end position="23"/>
    </location>
</feature>
<dbReference type="PANTHER" id="PTHR45649:SF11">
    <property type="entry name" value="TRANSPORTER, PUTATIVE (EUROFUNG)-RELATED"/>
    <property type="match status" value="1"/>
</dbReference>
<evidence type="ECO:0000256" key="2">
    <source>
        <dbReference type="ARBA" id="ARBA00022448"/>
    </source>
</evidence>
<name>A0A8H4XB70_9HYPO</name>
<dbReference type="InterPro" id="IPR002293">
    <property type="entry name" value="AA/rel_permease1"/>
</dbReference>
<dbReference type="GO" id="GO:0016020">
    <property type="term" value="C:membrane"/>
    <property type="evidence" value="ECO:0007669"/>
    <property type="project" value="UniProtKB-SubCell"/>
</dbReference>
<dbReference type="Pfam" id="PF13520">
    <property type="entry name" value="AA_permease_2"/>
    <property type="match status" value="1"/>
</dbReference>
<dbReference type="EMBL" id="JABEXW010000212">
    <property type="protein sequence ID" value="KAF4967985.1"/>
    <property type="molecule type" value="Genomic_DNA"/>
</dbReference>
<evidence type="ECO:0000256" key="5">
    <source>
        <dbReference type="ARBA" id="ARBA00023136"/>
    </source>
</evidence>
<evidence type="ECO:0000256" key="6">
    <source>
        <dbReference type="SAM" id="MobiDB-lite"/>
    </source>
</evidence>
<protein>
    <recommendedName>
        <fullName evidence="10">Choline transport protein</fullName>
    </recommendedName>
</protein>
<reference evidence="8" key="2">
    <citation type="submission" date="2020-05" db="EMBL/GenBank/DDBJ databases">
        <authorList>
            <person name="Kim H.-S."/>
            <person name="Proctor R.H."/>
            <person name="Brown D.W."/>
        </authorList>
    </citation>
    <scope>NUCLEOTIDE SEQUENCE</scope>
    <source>
        <strain evidence="8">NRRL 20472</strain>
    </source>
</reference>
<sequence length="539" mass="59086">MAPNTSAQNPPDTKPPPINTSDVAVGRVDNVEDADVVKKHDVDDDILLAQGHAPAMKRSFNLLGTLGLGFSITNSWVSYASCFGQSLLYGGPQATVFGLIVACAVQWLIILGLAEQASAFPSSGDPSFVPGQYHFTYILAPKRYRRFASFAVGTISVLGWWVITCSGISNNVQCIIGMILFAKPKYEPQNWHSYLLYMGLILITLIPIFTIPQKHLGKWTEGCLAVSVLGFFIVTITILAMSDSYNHPSFITTFDGTSGWPNGVAWVMSIGNAMYAFASMDAVIHVAEEMHHPGKALPRAMNLTMIIGLLTSVPFILAMMFVIKDLDAVRAARLPSLEVFHQATGSKSAALGLQSLLVIVFYTCMPSQWITCGRLTWAFSRDRGLPYSNYWNHISPSLGFPVRTTLLSAAFCVIYGLLYMASNEAFNSIITTAVLGVNISYAVPQAITFVHGRENHLPPRPFDLGKVVGYMCNAWTPLWVTTIGIFICFPNAIPVDTGSMNYVCVILGCMVVILVSLWYTVRRYFDGPAIDWELLGLDE</sequence>
<dbReference type="GO" id="GO:0022857">
    <property type="term" value="F:transmembrane transporter activity"/>
    <property type="evidence" value="ECO:0007669"/>
    <property type="project" value="InterPro"/>
</dbReference>
<dbReference type="Proteomes" id="UP000622797">
    <property type="component" value="Unassembled WGS sequence"/>
</dbReference>
<feature type="transmembrane region" description="Helical" evidence="7">
    <location>
        <begin position="467"/>
        <end position="489"/>
    </location>
</feature>
<feature type="transmembrane region" description="Helical" evidence="7">
    <location>
        <begin position="425"/>
        <end position="447"/>
    </location>
</feature>
<evidence type="ECO:0000256" key="7">
    <source>
        <dbReference type="SAM" id="Phobius"/>
    </source>
</evidence>
<dbReference type="OrthoDB" id="2417308at2759"/>
<evidence type="ECO:0000256" key="4">
    <source>
        <dbReference type="ARBA" id="ARBA00022989"/>
    </source>
</evidence>
<proteinExistence type="predicted"/>
<evidence type="ECO:0008006" key="10">
    <source>
        <dbReference type="Google" id="ProtNLM"/>
    </source>
</evidence>
<evidence type="ECO:0000256" key="3">
    <source>
        <dbReference type="ARBA" id="ARBA00022692"/>
    </source>
</evidence>
<comment type="caution">
    <text evidence="8">The sequence shown here is derived from an EMBL/GenBank/DDBJ whole genome shotgun (WGS) entry which is preliminary data.</text>
</comment>
<evidence type="ECO:0000313" key="8">
    <source>
        <dbReference type="EMBL" id="KAF4967985.1"/>
    </source>
</evidence>
<evidence type="ECO:0000313" key="9">
    <source>
        <dbReference type="Proteomes" id="UP000622797"/>
    </source>
</evidence>
<dbReference type="PROSITE" id="PS00218">
    <property type="entry name" value="AMINO_ACID_PERMEASE_1"/>
    <property type="match status" value="1"/>
</dbReference>
<keyword evidence="3 7" id="KW-0812">Transmembrane</keyword>
<feature type="transmembrane region" description="Helical" evidence="7">
    <location>
        <begin position="300"/>
        <end position="323"/>
    </location>
</feature>
<keyword evidence="9" id="KW-1185">Reference proteome</keyword>
<keyword evidence="4 7" id="KW-1133">Transmembrane helix</keyword>
<accession>A0A8H4XB70</accession>
<feature type="transmembrane region" description="Helical" evidence="7">
    <location>
        <begin position="194"/>
        <end position="211"/>
    </location>
</feature>
<gene>
    <name evidence="8" type="ORF">FSARC_4546</name>
</gene>
<feature type="transmembrane region" description="Helical" evidence="7">
    <location>
        <begin position="501"/>
        <end position="521"/>
    </location>
</feature>
<comment type="subcellular location">
    <subcellularLocation>
        <location evidence="1">Membrane</location>
        <topology evidence="1">Multi-pass membrane protein</topology>
    </subcellularLocation>
</comment>
<feature type="transmembrane region" description="Helical" evidence="7">
    <location>
        <begin position="400"/>
        <end position="418"/>
    </location>
</feature>
<dbReference type="AlphaFoldDB" id="A0A8H4XB70"/>
<feature type="transmembrane region" description="Helical" evidence="7">
    <location>
        <begin position="60"/>
        <end position="79"/>
    </location>
</feature>
<dbReference type="InterPro" id="IPR004840">
    <property type="entry name" value="Amino_acid_permease_CS"/>
</dbReference>
<organism evidence="8 9">
    <name type="scientific">Fusarium sarcochroum</name>
    <dbReference type="NCBI Taxonomy" id="1208366"/>
    <lineage>
        <taxon>Eukaryota</taxon>
        <taxon>Fungi</taxon>
        <taxon>Dikarya</taxon>
        <taxon>Ascomycota</taxon>
        <taxon>Pezizomycotina</taxon>
        <taxon>Sordariomycetes</taxon>
        <taxon>Hypocreomycetidae</taxon>
        <taxon>Hypocreales</taxon>
        <taxon>Nectriaceae</taxon>
        <taxon>Fusarium</taxon>
        <taxon>Fusarium lateritium species complex</taxon>
    </lineage>
</organism>
<feature type="transmembrane region" description="Helical" evidence="7">
    <location>
        <begin position="150"/>
        <end position="182"/>
    </location>
</feature>
<dbReference type="PANTHER" id="PTHR45649">
    <property type="entry name" value="AMINO-ACID PERMEASE BAT1"/>
    <property type="match status" value="1"/>
</dbReference>
<evidence type="ECO:0000256" key="1">
    <source>
        <dbReference type="ARBA" id="ARBA00004141"/>
    </source>
</evidence>
<keyword evidence="5 7" id="KW-0472">Membrane</keyword>
<feature type="transmembrane region" description="Helical" evidence="7">
    <location>
        <begin position="223"/>
        <end position="241"/>
    </location>
</feature>